<comment type="function">
    <text evidence="7">Component of the EKC/KEOPS complex that is required for the formation of a threonylcarbamoyl group on adenosine at position 37 (t(6)A37) in tRNAs that read codons beginning with adenine. The complex is probably involved in the transfer of the threonylcarbamoyl moiety of threonylcarbamoyl-AMP (TC-AMP) to the N6 group of A37. CGI121 acts as an allosteric effector that regulates the t(6)A activity of the complex. The EKC/KEOPS complex also promotes both telomere uncapping and telomere elongation. The complex is required for efficient recruitment of transcriptional coactivators. CGI121 is not required for tRNA modification.</text>
</comment>
<evidence type="ECO:0000256" key="5">
    <source>
        <dbReference type="ARBA" id="ARBA00022694"/>
    </source>
</evidence>
<dbReference type="FunCoup" id="A0A1J7IRP4">
    <property type="interactions" value="484"/>
</dbReference>
<dbReference type="GO" id="GO:0005829">
    <property type="term" value="C:cytosol"/>
    <property type="evidence" value="ECO:0007669"/>
    <property type="project" value="TreeGrafter"/>
</dbReference>
<evidence type="ECO:0000256" key="2">
    <source>
        <dbReference type="ARBA" id="ARBA00005546"/>
    </source>
</evidence>
<evidence type="ECO:0000256" key="3">
    <source>
        <dbReference type="ARBA" id="ARBA00015316"/>
    </source>
</evidence>
<dbReference type="InParanoid" id="A0A1J7IRP4"/>
<dbReference type="InterPro" id="IPR013926">
    <property type="entry name" value="CGI121/TPRKB"/>
</dbReference>
<dbReference type="AlphaFoldDB" id="A0A1J7IRP4"/>
<dbReference type="STRING" id="1408157.A0A1J7IRP4"/>
<dbReference type="InterPro" id="IPR036504">
    <property type="entry name" value="CGI121/TPRKB_sf"/>
</dbReference>
<keyword evidence="5" id="KW-0819">tRNA processing</keyword>
<dbReference type="PANTHER" id="PTHR15840:SF10">
    <property type="entry name" value="EKC_KEOPS COMPLEX SUBUNIT TPRKB"/>
    <property type="match status" value="1"/>
</dbReference>
<dbReference type="Pfam" id="PF08617">
    <property type="entry name" value="CGI-121"/>
    <property type="match status" value="1"/>
</dbReference>
<dbReference type="Gene3D" id="3.30.2380.10">
    <property type="entry name" value="CGI121/TPRKB"/>
    <property type="match status" value="1"/>
</dbReference>
<evidence type="ECO:0000256" key="6">
    <source>
        <dbReference type="ARBA" id="ARBA00023242"/>
    </source>
</evidence>
<dbReference type="GO" id="GO:0002949">
    <property type="term" value="P:tRNA threonylcarbamoyladenosine modification"/>
    <property type="evidence" value="ECO:0007669"/>
    <property type="project" value="TreeGrafter"/>
</dbReference>
<dbReference type="GO" id="GO:0000408">
    <property type="term" value="C:EKC/KEOPS complex"/>
    <property type="evidence" value="ECO:0007669"/>
    <property type="project" value="TreeGrafter"/>
</dbReference>
<dbReference type="SUPFAM" id="SSF143870">
    <property type="entry name" value="PF0523-like"/>
    <property type="match status" value="1"/>
</dbReference>
<sequence length="196" mass="21478">MSLEEIRLEHVPDTHRVYVGLFRAVSNAGYLQSQLVARNSDFEYAFIDASSVLSRLQLLAAVYKALTVLLDGTLKTPNVHSEIVCSLSPSNNISEAYRRWGITDTTKDVVIVKVLFPTESRPQPPSASEVFSHLTEAVKGTPAPLTDAELAECTDWPKVRKYYKLNGAPTLDGKDDAAKTREMGLLALGGMALRGL</sequence>
<evidence type="ECO:0000313" key="9">
    <source>
        <dbReference type="EMBL" id="OIW23769.1"/>
    </source>
</evidence>
<evidence type="ECO:0000256" key="1">
    <source>
        <dbReference type="ARBA" id="ARBA00004123"/>
    </source>
</evidence>
<keyword evidence="6 8" id="KW-0539">Nucleus</keyword>
<dbReference type="OrthoDB" id="329139at2759"/>
<name>A0A1J7IRP4_9PEZI</name>
<evidence type="ECO:0000313" key="10">
    <source>
        <dbReference type="Proteomes" id="UP000182658"/>
    </source>
</evidence>
<protein>
    <recommendedName>
        <fullName evidence="4">EKC/KEOPS complex subunit CGI121</fullName>
    </recommendedName>
    <alternativeName>
        <fullName evidence="3">EKC/KEOPS complex subunit cgi121</fullName>
    </alternativeName>
</protein>
<accession>A0A1J7IRP4</accession>
<reference evidence="9 10" key="1">
    <citation type="submission" date="2016-10" db="EMBL/GenBank/DDBJ databases">
        <title>Draft genome sequence of Coniochaeta ligniaria NRRL30616, a lignocellulolytic fungus for bioabatement of inhibitors in plant biomass hydrolysates.</title>
        <authorList>
            <consortium name="DOE Joint Genome Institute"/>
            <person name="Jimenez D.J."/>
            <person name="Hector R.E."/>
            <person name="Riley R."/>
            <person name="Sun H."/>
            <person name="Grigoriev I.V."/>
            <person name="Van Elsas J.D."/>
            <person name="Nichols N.N."/>
        </authorList>
    </citation>
    <scope>NUCLEOTIDE SEQUENCE [LARGE SCALE GENOMIC DNA]</scope>
    <source>
        <strain evidence="9 10">NRRL 30616</strain>
    </source>
</reference>
<evidence type="ECO:0000256" key="8">
    <source>
        <dbReference type="RuleBase" id="RU004398"/>
    </source>
</evidence>
<evidence type="ECO:0000256" key="4">
    <source>
        <dbReference type="ARBA" id="ARBA00016009"/>
    </source>
</evidence>
<comment type="subcellular location">
    <subcellularLocation>
        <location evidence="1">Nucleus</location>
    </subcellularLocation>
</comment>
<dbReference type="EMBL" id="KV875105">
    <property type="protein sequence ID" value="OIW23769.1"/>
    <property type="molecule type" value="Genomic_DNA"/>
</dbReference>
<dbReference type="Proteomes" id="UP000182658">
    <property type="component" value="Unassembled WGS sequence"/>
</dbReference>
<evidence type="ECO:0000256" key="7">
    <source>
        <dbReference type="ARBA" id="ARBA00025043"/>
    </source>
</evidence>
<dbReference type="GO" id="GO:0005634">
    <property type="term" value="C:nucleus"/>
    <property type="evidence" value="ECO:0007669"/>
    <property type="project" value="UniProtKB-SubCell"/>
</dbReference>
<keyword evidence="10" id="KW-1185">Reference proteome</keyword>
<proteinExistence type="inferred from homology"/>
<organism evidence="9 10">
    <name type="scientific">Coniochaeta ligniaria NRRL 30616</name>
    <dbReference type="NCBI Taxonomy" id="1408157"/>
    <lineage>
        <taxon>Eukaryota</taxon>
        <taxon>Fungi</taxon>
        <taxon>Dikarya</taxon>
        <taxon>Ascomycota</taxon>
        <taxon>Pezizomycotina</taxon>
        <taxon>Sordariomycetes</taxon>
        <taxon>Sordariomycetidae</taxon>
        <taxon>Coniochaetales</taxon>
        <taxon>Coniochaetaceae</taxon>
        <taxon>Coniochaeta</taxon>
    </lineage>
</organism>
<gene>
    <name evidence="9" type="ORF">CONLIGDRAFT_686004</name>
</gene>
<comment type="similarity">
    <text evidence="2 8">Belongs to the CGI121/TPRKB family.</text>
</comment>
<dbReference type="PANTHER" id="PTHR15840">
    <property type="entry name" value="CGI-121 FAMILY MEMBER"/>
    <property type="match status" value="1"/>
</dbReference>